<dbReference type="Gene3D" id="1.10.287.10">
    <property type="entry name" value="S15/NS1, RNA-binding"/>
    <property type="match status" value="1"/>
</dbReference>
<evidence type="ECO:0000256" key="9">
    <source>
        <dbReference type="ARBA" id="ARBA00023163"/>
    </source>
</evidence>
<keyword evidence="9" id="KW-0804">Transcription</keyword>
<evidence type="ECO:0000313" key="14">
    <source>
        <dbReference type="EMBL" id="KIY63450.1"/>
    </source>
</evidence>
<dbReference type="Proteomes" id="UP000054007">
    <property type="component" value="Unassembled WGS sequence"/>
</dbReference>
<evidence type="ECO:0000256" key="1">
    <source>
        <dbReference type="ARBA" id="ARBA00000707"/>
    </source>
</evidence>
<dbReference type="Gene3D" id="6.10.140.100">
    <property type="match status" value="1"/>
</dbReference>
<dbReference type="STRING" id="1314674.A0A0D7AZP5"/>
<dbReference type="PROSITE" id="PS50957">
    <property type="entry name" value="JOSEPHIN"/>
    <property type="match status" value="1"/>
</dbReference>
<dbReference type="InterPro" id="IPR033865">
    <property type="entry name" value="Ataxin-3"/>
</dbReference>
<dbReference type="PANTHER" id="PTHR14159">
    <property type="entry name" value="ATAXIN-3-RELATED"/>
    <property type="match status" value="1"/>
</dbReference>
<keyword evidence="15" id="KW-1185">Reference proteome</keyword>
<feature type="region of interest" description="Disordered" evidence="12">
    <location>
        <begin position="247"/>
        <end position="314"/>
    </location>
</feature>
<dbReference type="PRINTS" id="PR01233">
    <property type="entry name" value="JOSEPHIN"/>
</dbReference>
<accession>A0A0D7AZP5</accession>
<dbReference type="SMART" id="SM01246">
    <property type="entry name" value="Josephin"/>
    <property type="match status" value="1"/>
</dbReference>
<dbReference type="GO" id="GO:0005634">
    <property type="term" value="C:nucleus"/>
    <property type="evidence" value="ECO:0007669"/>
    <property type="project" value="UniProtKB-SubCell"/>
</dbReference>
<name>A0A0D7AZP5_9AGAR</name>
<evidence type="ECO:0000256" key="6">
    <source>
        <dbReference type="ARBA" id="ARBA00022801"/>
    </source>
</evidence>
<feature type="compositionally biased region" description="Pro residues" evidence="12">
    <location>
        <begin position="433"/>
        <end position="443"/>
    </location>
</feature>
<dbReference type="GO" id="GO:0004843">
    <property type="term" value="F:cysteine-type deubiquitinase activity"/>
    <property type="evidence" value="ECO:0007669"/>
    <property type="project" value="UniProtKB-EC"/>
</dbReference>
<dbReference type="OrthoDB" id="10063692at2759"/>
<evidence type="ECO:0000256" key="3">
    <source>
        <dbReference type="ARBA" id="ARBA00012759"/>
    </source>
</evidence>
<evidence type="ECO:0000256" key="12">
    <source>
        <dbReference type="SAM" id="MobiDB-lite"/>
    </source>
</evidence>
<dbReference type="GO" id="GO:0016579">
    <property type="term" value="P:protein deubiquitination"/>
    <property type="evidence" value="ECO:0007669"/>
    <property type="project" value="InterPro"/>
</dbReference>
<keyword evidence="6" id="KW-0378">Hydrolase</keyword>
<dbReference type="Pfam" id="PF23625">
    <property type="entry name" value="UIM_2"/>
    <property type="match status" value="3"/>
</dbReference>
<feature type="compositionally biased region" description="Acidic residues" evidence="12">
    <location>
        <begin position="298"/>
        <end position="312"/>
    </location>
</feature>
<reference evidence="14 15" key="1">
    <citation type="journal article" date="2015" name="Fungal Genet. Biol.">
        <title>Evolution of novel wood decay mechanisms in Agaricales revealed by the genome sequences of Fistulina hepatica and Cylindrobasidium torrendii.</title>
        <authorList>
            <person name="Floudas D."/>
            <person name="Held B.W."/>
            <person name="Riley R."/>
            <person name="Nagy L.G."/>
            <person name="Koehler G."/>
            <person name="Ransdell A.S."/>
            <person name="Younus H."/>
            <person name="Chow J."/>
            <person name="Chiniquy J."/>
            <person name="Lipzen A."/>
            <person name="Tritt A."/>
            <person name="Sun H."/>
            <person name="Haridas S."/>
            <person name="LaButti K."/>
            <person name="Ohm R.A."/>
            <person name="Kues U."/>
            <person name="Blanchette R.A."/>
            <person name="Grigoriev I.V."/>
            <person name="Minto R.E."/>
            <person name="Hibbett D.S."/>
        </authorList>
    </citation>
    <scope>NUCLEOTIDE SEQUENCE [LARGE SCALE GENOMIC DNA]</scope>
    <source>
        <strain evidence="14 15">FP15055 ss-10</strain>
    </source>
</reference>
<evidence type="ECO:0000256" key="10">
    <source>
        <dbReference type="ARBA" id="ARBA00023242"/>
    </source>
</evidence>
<dbReference type="InterPro" id="IPR006155">
    <property type="entry name" value="Josephin"/>
</dbReference>
<feature type="region of interest" description="Disordered" evidence="12">
    <location>
        <begin position="336"/>
        <end position="493"/>
    </location>
</feature>
<keyword evidence="4" id="KW-0645">Protease</keyword>
<gene>
    <name evidence="14" type="ORF">CYLTODRAFT_426097</name>
</gene>
<comment type="catalytic activity">
    <reaction evidence="1">
        <text>Thiol-dependent hydrolysis of ester, thioester, amide, peptide and isopeptide bonds formed by the C-terminal Gly of ubiquitin (a 76-residue protein attached to proteins as an intracellular targeting signal).</text>
        <dbReference type="EC" id="3.4.19.12"/>
    </reaction>
</comment>
<dbReference type="InterPro" id="IPR003903">
    <property type="entry name" value="UIM_dom"/>
</dbReference>
<dbReference type="EC" id="3.4.19.12" evidence="3"/>
<feature type="compositionally biased region" description="Polar residues" evidence="12">
    <location>
        <begin position="254"/>
        <end position="268"/>
    </location>
</feature>
<sequence length="493" mass="54101">MASLAELVPYIYHEKQESGSMMCGQHALNSLLQGNYFTPTDLSSIAQHIDEQEQDVDDAMGGTSMDMDDSGFFSVQVIVRALEVWGLEIVGWRAEAMQPYLNIPHTQLAFIMNYQQHWYTLRRFGPAATNIYEDEGLGHWFNLDSLKPAPAWISKTYLGMEIQQAENDGYTVFAVVQKDSSQPLALARTEADRIAAAIPDNATVSGAELDEAGRRPAVHHHEFEGMEDEDIELQRVLQASITGSDILPPFFNPTGPTASGSSAPSTFGQGPPPATRQASVPLPSHRQPPVMPGGPIFGDEEEEQDEVADETDPVAASMARNQRLLERMRAEQQYAHRDLVDQGFAPRQQPEDDYDEQLRRAIAESEAMARSSTQETDEGTGGHTPPLAPPPAGHFGSRVYDDEDAEFQAALRASMETVPEGWTAPPELEQQTPRPPPQAPAQPNPAALVLPAQDDDADSVISEDTHSDIAAPAPEPSVDIDEMRRRRLARFGA</sequence>
<protein>
    <recommendedName>
        <fullName evidence="3">ubiquitinyl hydrolase 1</fullName>
        <ecNumber evidence="3">3.4.19.12</ecNumber>
    </recommendedName>
</protein>
<dbReference type="PANTHER" id="PTHR14159:SF0">
    <property type="entry name" value="ATAXIN-3-RELATED"/>
    <property type="match status" value="1"/>
</dbReference>
<keyword evidence="8" id="KW-0805">Transcription regulation</keyword>
<feature type="domain" description="Josephin" evidence="13">
    <location>
        <begin position="8"/>
        <end position="190"/>
    </location>
</feature>
<evidence type="ECO:0000256" key="4">
    <source>
        <dbReference type="ARBA" id="ARBA00022670"/>
    </source>
</evidence>
<dbReference type="EMBL" id="KN880695">
    <property type="protein sequence ID" value="KIY63450.1"/>
    <property type="molecule type" value="Genomic_DNA"/>
</dbReference>
<evidence type="ECO:0000313" key="15">
    <source>
        <dbReference type="Proteomes" id="UP000054007"/>
    </source>
</evidence>
<dbReference type="SMART" id="SM00726">
    <property type="entry name" value="UIM"/>
    <property type="match status" value="2"/>
</dbReference>
<comment type="subcellular location">
    <subcellularLocation>
        <location evidence="2">Nucleus</location>
    </subcellularLocation>
</comment>
<evidence type="ECO:0000256" key="2">
    <source>
        <dbReference type="ARBA" id="ARBA00004123"/>
    </source>
</evidence>
<comment type="caution">
    <text evidence="11">Lacks conserved residue(s) required for the propagation of feature annotation.</text>
</comment>
<dbReference type="Pfam" id="PF02099">
    <property type="entry name" value="Josephin"/>
    <property type="match status" value="1"/>
</dbReference>
<dbReference type="PROSITE" id="PS50330">
    <property type="entry name" value="UIM"/>
    <property type="match status" value="2"/>
</dbReference>
<evidence type="ECO:0000259" key="13">
    <source>
        <dbReference type="PROSITE" id="PS50957"/>
    </source>
</evidence>
<organism evidence="14 15">
    <name type="scientific">Cylindrobasidium torrendii FP15055 ss-10</name>
    <dbReference type="NCBI Taxonomy" id="1314674"/>
    <lineage>
        <taxon>Eukaryota</taxon>
        <taxon>Fungi</taxon>
        <taxon>Dikarya</taxon>
        <taxon>Basidiomycota</taxon>
        <taxon>Agaricomycotina</taxon>
        <taxon>Agaricomycetes</taxon>
        <taxon>Agaricomycetidae</taxon>
        <taxon>Agaricales</taxon>
        <taxon>Marasmiineae</taxon>
        <taxon>Physalacriaceae</taxon>
        <taxon>Cylindrobasidium</taxon>
    </lineage>
</organism>
<dbReference type="AlphaFoldDB" id="A0A0D7AZP5"/>
<proteinExistence type="predicted"/>
<dbReference type="GO" id="GO:0006508">
    <property type="term" value="P:proteolysis"/>
    <property type="evidence" value="ECO:0007669"/>
    <property type="project" value="UniProtKB-KW"/>
</dbReference>
<keyword evidence="10" id="KW-0539">Nucleus</keyword>
<keyword evidence="7" id="KW-0788">Thiol protease</keyword>
<evidence type="ECO:0000256" key="8">
    <source>
        <dbReference type="ARBA" id="ARBA00023015"/>
    </source>
</evidence>
<evidence type="ECO:0000256" key="7">
    <source>
        <dbReference type="ARBA" id="ARBA00022807"/>
    </source>
</evidence>
<evidence type="ECO:0000256" key="5">
    <source>
        <dbReference type="ARBA" id="ARBA00022786"/>
    </source>
</evidence>
<evidence type="ECO:0000256" key="11">
    <source>
        <dbReference type="PROSITE-ProRule" id="PRU00331"/>
    </source>
</evidence>
<keyword evidence="5" id="KW-0833">Ubl conjugation pathway</keyword>
<dbReference type="Gene3D" id="3.90.70.40">
    <property type="match status" value="1"/>
</dbReference>